<keyword evidence="6" id="KW-1185">Reference proteome</keyword>
<comment type="caution">
    <text evidence="5">The sequence shown here is derived from an EMBL/GenBank/DDBJ whole genome shotgun (WGS) entry which is preliminary data.</text>
</comment>
<keyword evidence="5" id="KW-0482">Metalloprotease</keyword>
<dbReference type="Pfam" id="PF17148">
    <property type="entry name" value="DUF5117"/>
    <property type="match status" value="1"/>
</dbReference>
<dbReference type="RefSeq" id="WP_380077192.1">
    <property type="nucleotide sequence ID" value="NZ_JBHSGO010000019.1"/>
</dbReference>
<proteinExistence type="predicted"/>
<gene>
    <name evidence="5" type="ORF">ACFO3G_01140</name>
</gene>
<evidence type="ECO:0000259" key="2">
    <source>
        <dbReference type="Pfam" id="PF16313"/>
    </source>
</evidence>
<keyword evidence="5" id="KW-0645">Protease</keyword>
<evidence type="ECO:0000259" key="4">
    <source>
        <dbReference type="Pfam" id="PF17162"/>
    </source>
</evidence>
<dbReference type="InterPro" id="IPR032534">
    <property type="entry name" value="EcxA_zinc-bd"/>
</dbReference>
<feature type="domain" description="DUF5117" evidence="3">
    <location>
        <begin position="102"/>
        <end position="282"/>
    </location>
</feature>
<feature type="signal peptide" evidence="1">
    <location>
        <begin position="1"/>
        <end position="21"/>
    </location>
</feature>
<evidence type="ECO:0000259" key="3">
    <source>
        <dbReference type="Pfam" id="PF17148"/>
    </source>
</evidence>
<name>A0ABV9K6A4_9PORP</name>
<dbReference type="EMBL" id="JBHSGO010000019">
    <property type="protein sequence ID" value="MFC4665236.1"/>
    <property type="molecule type" value="Genomic_DNA"/>
</dbReference>
<dbReference type="InterPro" id="IPR024079">
    <property type="entry name" value="MetalloPept_cat_dom_sf"/>
</dbReference>
<evidence type="ECO:0000256" key="1">
    <source>
        <dbReference type="SAM" id="SignalP"/>
    </source>
</evidence>
<evidence type="ECO:0000313" key="5">
    <source>
        <dbReference type="EMBL" id="MFC4665236.1"/>
    </source>
</evidence>
<dbReference type="CDD" id="cd04276">
    <property type="entry name" value="ZnMc_MMP_like_2"/>
    <property type="match status" value="1"/>
</dbReference>
<dbReference type="InterPro" id="IPR033413">
    <property type="entry name" value="DUF5117"/>
</dbReference>
<feature type="domain" description="EcxA zinc-binding" evidence="2">
    <location>
        <begin position="413"/>
        <end position="724"/>
    </location>
</feature>
<evidence type="ECO:0000313" key="6">
    <source>
        <dbReference type="Proteomes" id="UP001596020"/>
    </source>
</evidence>
<dbReference type="GO" id="GO:0008237">
    <property type="term" value="F:metallopeptidase activity"/>
    <property type="evidence" value="ECO:0007669"/>
    <property type="project" value="UniProtKB-KW"/>
</dbReference>
<dbReference type="InterPro" id="IPR034032">
    <property type="entry name" value="Zn_MMP-like_bac"/>
</dbReference>
<feature type="domain" description="DUF5118" evidence="4">
    <location>
        <begin position="40"/>
        <end position="89"/>
    </location>
</feature>
<dbReference type="PANTHER" id="PTHR38478:SF1">
    <property type="entry name" value="ZINC DEPENDENT METALLOPROTEASE DOMAIN LIPOPROTEIN"/>
    <property type="match status" value="1"/>
</dbReference>
<dbReference type="PANTHER" id="PTHR38478">
    <property type="entry name" value="PEPTIDASE M1A AND M12B"/>
    <property type="match status" value="1"/>
</dbReference>
<keyword evidence="5" id="KW-0378">Hydrolase</keyword>
<feature type="chain" id="PRO_5045102383" evidence="1">
    <location>
        <begin position="22"/>
        <end position="856"/>
    </location>
</feature>
<dbReference type="SUPFAM" id="SSF55486">
    <property type="entry name" value="Metalloproteases ('zincins'), catalytic domain"/>
    <property type="match status" value="1"/>
</dbReference>
<dbReference type="InterPro" id="IPR033428">
    <property type="entry name" value="DUF5118"/>
</dbReference>
<protein>
    <submittedName>
        <fullName evidence="5">Zinc-dependent metalloprotease</fullName>
    </submittedName>
</protein>
<dbReference type="Pfam" id="PF17162">
    <property type="entry name" value="DUF5118"/>
    <property type="match status" value="1"/>
</dbReference>
<accession>A0ABV9K6A4</accession>
<dbReference type="Gene3D" id="3.40.390.10">
    <property type="entry name" value="Collagenase (Catalytic Domain)"/>
    <property type="match status" value="1"/>
</dbReference>
<reference evidence="6" key="1">
    <citation type="journal article" date="2019" name="Int. J. Syst. Evol. Microbiol.">
        <title>The Global Catalogue of Microorganisms (GCM) 10K type strain sequencing project: providing services to taxonomists for standard genome sequencing and annotation.</title>
        <authorList>
            <consortium name="The Broad Institute Genomics Platform"/>
            <consortium name="The Broad Institute Genome Sequencing Center for Infectious Disease"/>
            <person name="Wu L."/>
            <person name="Ma J."/>
        </authorList>
    </citation>
    <scope>NUCLEOTIDE SEQUENCE [LARGE SCALE GENOMIC DNA]</scope>
    <source>
        <strain evidence="6">CGMCC 4.7357</strain>
    </source>
</reference>
<dbReference type="Pfam" id="PF16313">
    <property type="entry name" value="DUF4953"/>
    <property type="match status" value="1"/>
</dbReference>
<dbReference type="Proteomes" id="UP001596020">
    <property type="component" value="Unassembled WGS sequence"/>
</dbReference>
<sequence>MKTIAKLLAFGLAASMIVAMPSCKSKASAKGKQKKEAKAPSKFDKTVMGAKAQQGPFTVYMTKKNKVYFALPDSVFTKDYLLSSRIAGTSDTREVVAGQMSVSPFLIRFSKDSANVYLHEGQATNKVRKGDPIESSFKINFLDPILKAFPIIDTQDGKVLIDVTDFFSTDEKCITPLTISANPRSRAIKGSLVRGSSSVTNVKSFPLNVEIKSVLTYSTQPYYSPYTLEVQRSILELPKNPVMPRLQDNRVGYFSSGCRLFTTDKDKIDTYKIVHRWDLQPKDSAAYFRGELVEPIKPIIFYVDSAFPAKWMGIVKQGIEDWNRAFEAAGFKNAIIAKDFPKDDPNFDPDDIRYSCVRYATTPTANAMGPSYVDPRSGEIICANVIWYHNVLSLVHNWRFVQTGAVDPRVRKETFDDDVMRQSLRYVMSHEIGHTLGLMHNMGASYSYTIDSLRSPSFTKVYGTTPSIMDYARNNFVAQPGDYERGVCLTPPILGVYDINAIRWAYKLIPDAKTPQDEVPTLNAWIAAKADDPMYEFGAQQFPTVIDPTDQTEDLSNDHFTAGDMSISNLKIIAKNIPNWLVQKDKRYDDIQNTYLELLLQYRRHLGHVIPYIGGMIFKENRQGDKFDAYTFVPKAKQQKAIDWLVNQARTLGDWLFTPEQVALMSNGTLSHMPGTMRNFIIQGLYNPAAMNRIYNSELKGGKDAYKLADYVSDLTNKVFEKSKKGAKLSEADKDIESKAISMMLSESNLVNDKKSGARSIVESVDELAALSEKDAMPCALGATEVAENIDADSFFRPTMLYRSIDSNIIAPLWINALKQVKNIYNSRRASGDSAQKAFYQYQILRIDNALSGKNL</sequence>
<organism evidence="5 6">
    <name type="scientific">Falsiporphyromonas endometrii</name>
    <dbReference type="NCBI Taxonomy" id="1387297"/>
    <lineage>
        <taxon>Bacteria</taxon>
        <taxon>Pseudomonadati</taxon>
        <taxon>Bacteroidota</taxon>
        <taxon>Bacteroidia</taxon>
        <taxon>Bacteroidales</taxon>
        <taxon>Porphyromonadaceae</taxon>
        <taxon>Falsiporphyromonas</taxon>
    </lineage>
</organism>
<keyword evidence="1" id="KW-0732">Signal</keyword>